<keyword evidence="7" id="KW-1185">Reference proteome</keyword>
<evidence type="ECO:0000256" key="3">
    <source>
        <dbReference type="ARBA" id="ARBA00022989"/>
    </source>
</evidence>
<dbReference type="InterPro" id="IPR036640">
    <property type="entry name" value="ABC1_TM_sf"/>
</dbReference>
<evidence type="ECO:0000313" key="6">
    <source>
        <dbReference type="EMBL" id="GEP58308.1"/>
    </source>
</evidence>
<dbReference type="SUPFAM" id="SSF90123">
    <property type="entry name" value="ABC transporter transmembrane region"/>
    <property type="match status" value="1"/>
</dbReference>
<evidence type="ECO:0000256" key="4">
    <source>
        <dbReference type="ARBA" id="ARBA00023136"/>
    </source>
</evidence>
<comment type="caution">
    <text evidence="6">The sequence shown here is derived from an EMBL/GenBank/DDBJ whole genome shotgun (WGS) entry which is preliminary data.</text>
</comment>
<evidence type="ECO:0000256" key="2">
    <source>
        <dbReference type="ARBA" id="ARBA00022692"/>
    </source>
</evidence>
<feature type="transmembrane region" description="Helical" evidence="5">
    <location>
        <begin position="48"/>
        <end position="66"/>
    </location>
</feature>
<dbReference type="Proteomes" id="UP000321058">
    <property type="component" value="Unassembled WGS sequence"/>
</dbReference>
<keyword evidence="3 5" id="KW-1133">Transmembrane helix</keyword>
<dbReference type="GO" id="GO:0005886">
    <property type="term" value="C:plasma membrane"/>
    <property type="evidence" value="ECO:0007669"/>
    <property type="project" value="UniProtKB-SubCell"/>
</dbReference>
<gene>
    <name evidence="6" type="ORF">RSO01_54740</name>
</gene>
<reference evidence="6 7" key="1">
    <citation type="submission" date="2019-07" db="EMBL/GenBank/DDBJ databases">
        <title>Whole genome shotgun sequence of Reyranella soli NBRC 108950.</title>
        <authorList>
            <person name="Hosoyama A."/>
            <person name="Uohara A."/>
            <person name="Ohji S."/>
            <person name="Ichikawa N."/>
        </authorList>
    </citation>
    <scope>NUCLEOTIDE SEQUENCE [LARGE SCALE GENOMIC DNA]</scope>
    <source>
        <strain evidence="6 7">NBRC 108950</strain>
    </source>
</reference>
<evidence type="ECO:0000256" key="5">
    <source>
        <dbReference type="SAM" id="Phobius"/>
    </source>
</evidence>
<dbReference type="EMBL" id="BKAJ01000097">
    <property type="protein sequence ID" value="GEP58308.1"/>
    <property type="molecule type" value="Genomic_DNA"/>
</dbReference>
<organism evidence="6 7">
    <name type="scientific">Reyranella soli</name>
    <dbReference type="NCBI Taxonomy" id="1230389"/>
    <lineage>
        <taxon>Bacteria</taxon>
        <taxon>Pseudomonadati</taxon>
        <taxon>Pseudomonadota</taxon>
        <taxon>Alphaproteobacteria</taxon>
        <taxon>Hyphomicrobiales</taxon>
        <taxon>Reyranellaceae</taxon>
        <taxon>Reyranella</taxon>
    </lineage>
</organism>
<keyword evidence="2 5" id="KW-0812">Transmembrane</keyword>
<comment type="subcellular location">
    <subcellularLocation>
        <location evidence="1">Cell membrane</location>
        <topology evidence="1">Multi-pass membrane protein</topology>
    </subcellularLocation>
</comment>
<evidence type="ECO:0000313" key="7">
    <source>
        <dbReference type="Proteomes" id="UP000321058"/>
    </source>
</evidence>
<proteinExistence type="predicted"/>
<dbReference type="GO" id="GO:0005524">
    <property type="term" value="F:ATP binding"/>
    <property type="evidence" value="ECO:0007669"/>
    <property type="project" value="InterPro"/>
</dbReference>
<protein>
    <submittedName>
        <fullName evidence="6">Uncharacterized protein</fullName>
    </submittedName>
</protein>
<keyword evidence="4 5" id="KW-0472">Membrane</keyword>
<sequence length="85" mass="9180">MRGRMPMVAYIVAAFLSAVTSVATIIQPQWFELLFDEAPDDGDGSLETIVAVVVAALACVAFALLARREWRSARLARGTAPETRA</sequence>
<name>A0A512NH80_9HYPH</name>
<evidence type="ECO:0000256" key="1">
    <source>
        <dbReference type="ARBA" id="ARBA00004651"/>
    </source>
</evidence>
<accession>A0A512NH80</accession>
<dbReference type="AlphaFoldDB" id="A0A512NH80"/>